<keyword evidence="7 8" id="KW-0472">Membrane</keyword>
<evidence type="ECO:0000313" key="10">
    <source>
        <dbReference type="Proteomes" id="UP001519654"/>
    </source>
</evidence>
<dbReference type="PANTHER" id="PTHR32024:SF1">
    <property type="entry name" value="KTR SYSTEM POTASSIUM UPTAKE PROTEIN B"/>
    <property type="match status" value="1"/>
</dbReference>
<dbReference type="EMBL" id="JAHKKG010000003">
    <property type="protein sequence ID" value="MBU2663741.1"/>
    <property type="molecule type" value="Genomic_DNA"/>
</dbReference>
<reference evidence="9 10" key="1">
    <citation type="submission" date="2021-06" db="EMBL/GenBank/DDBJ databases">
        <title>Actinoplanes lichenicola sp. nov., and Actinoplanes ovalisporus sp. nov., isolated from lichen in Thailand.</title>
        <authorList>
            <person name="Saeng-In P."/>
            <person name="Kanchanasin P."/>
            <person name="Yuki M."/>
            <person name="Kudo T."/>
            <person name="Ohkuma M."/>
            <person name="Phongsopitanun W."/>
            <person name="Tanasupawat S."/>
        </authorList>
    </citation>
    <scope>NUCLEOTIDE SEQUENCE [LARGE SCALE GENOMIC DNA]</scope>
    <source>
        <strain evidence="9 10">NBRC 110975</strain>
    </source>
</reference>
<protein>
    <submittedName>
        <fullName evidence="9">TrkH family potassium uptake protein</fullName>
    </submittedName>
</protein>
<keyword evidence="3" id="KW-1003">Cell membrane</keyword>
<evidence type="ECO:0000256" key="5">
    <source>
        <dbReference type="ARBA" id="ARBA00022989"/>
    </source>
</evidence>
<dbReference type="RefSeq" id="WP_215785719.1">
    <property type="nucleotide sequence ID" value="NZ_JAHKKG010000003.1"/>
</dbReference>
<dbReference type="PANTHER" id="PTHR32024">
    <property type="entry name" value="TRK SYSTEM POTASSIUM UPTAKE PROTEIN TRKG-RELATED"/>
    <property type="match status" value="1"/>
</dbReference>
<keyword evidence="6" id="KW-0406">Ion transport</keyword>
<feature type="transmembrane region" description="Helical" evidence="8">
    <location>
        <begin position="349"/>
        <end position="370"/>
    </location>
</feature>
<accession>A0ABS5YL24</accession>
<evidence type="ECO:0000256" key="8">
    <source>
        <dbReference type="SAM" id="Phobius"/>
    </source>
</evidence>
<evidence type="ECO:0000256" key="2">
    <source>
        <dbReference type="ARBA" id="ARBA00022448"/>
    </source>
</evidence>
<feature type="transmembrane region" description="Helical" evidence="8">
    <location>
        <begin position="188"/>
        <end position="209"/>
    </location>
</feature>
<comment type="caution">
    <text evidence="9">The sequence shown here is derived from an EMBL/GenBank/DDBJ whole genome shotgun (WGS) entry which is preliminary data.</text>
</comment>
<keyword evidence="4 8" id="KW-0812">Transmembrane</keyword>
<gene>
    <name evidence="9" type="ORF">KOI35_09495</name>
</gene>
<feature type="transmembrane region" description="Helical" evidence="8">
    <location>
        <begin position="124"/>
        <end position="145"/>
    </location>
</feature>
<keyword evidence="5 8" id="KW-1133">Transmembrane helix</keyword>
<comment type="subcellular location">
    <subcellularLocation>
        <location evidence="1">Cell membrane</location>
        <topology evidence="1">Multi-pass membrane protein</topology>
    </subcellularLocation>
</comment>
<feature type="transmembrane region" description="Helical" evidence="8">
    <location>
        <begin position="12"/>
        <end position="29"/>
    </location>
</feature>
<evidence type="ECO:0000256" key="7">
    <source>
        <dbReference type="ARBA" id="ARBA00023136"/>
    </source>
</evidence>
<feature type="transmembrane region" description="Helical" evidence="8">
    <location>
        <begin position="295"/>
        <end position="328"/>
    </location>
</feature>
<feature type="transmembrane region" description="Helical" evidence="8">
    <location>
        <begin position="406"/>
        <end position="428"/>
    </location>
</feature>
<sequence>MRPARPHPARTVVVAFLGAIAVGTVLLLLPVSRAGSGSASLLTAFFTATSAITTSGMTVVDTSTYWSDFGHVLLAVMTQAGGFGITTLATLAGLIVSQRLGLRGRMMTGAETNSGLAHGEVRQVVILAAAVMFATEMVIAAIFTVRLRVTYDVPLGAAAWEGVFNAVQAFNNCGFSLRGTGLSTFVSDWWICVPLTLGVIVGGIGVPVLHEIGRQSRRPAAWTTHTRLTVGGSLVLLAVGFVAVLALEWRNSGTLGPLGVPGKILAAFVQGTIPRSGGFNTVDYGAMNEDTSAIMIGLMFIGGGSASTAGGIKVTTFFLLAYVIWTEVRGERDVVIGRRRIAEATQRQATAVALLGVAVVATGTLVLLGITSGVTTDRALFEVMSAFSTSGLTTGLTAELHEGGQLVLSAMMFIGRVGTVAVASALALNTRHRLYRYPEERPIVG</sequence>
<dbReference type="Proteomes" id="UP001519654">
    <property type="component" value="Unassembled WGS sequence"/>
</dbReference>
<proteinExistence type="predicted"/>
<feature type="transmembrane region" description="Helical" evidence="8">
    <location>
        <begin position="72"/>
        <end position="96"/>
    </location>
</feature>
<name>A0ABS5YL24_9ACTN</name>
<dbReference type="InterPro" id="IPR003445">
    <property type="entry name" value="Cat_transpt"/>
</dbReference>
<evidence type="ECO:0000256" key="3">
    <source>
        <dbReference type="ARBA" id="ARBA00022475"/>
    </source>
</evidence>
<keyword evidence="10" id="KW-1185">Reference proteome</keyword>
<feature type="transmembrane region" description="Helical" evidence="8">
    <location>
        <begin position="41"/>
        <end position="60"/>
    </location>
</feature>
<evidence type="ECO:0000256" key="6">
    <source>
        <dbReference type="ARBA" id="ARBA00023065"/>
    </source>
</evidence>
<evidence type="ECO:0000313" key="9">
    <source>
        <dbReference type="EMBL" id="MBU2663741.1"/>
    </source>
</evidence>
<evidence type="ECO:0000256" key="4">
    <source>
        <dbReference type="ARBA" id="ARBA00022692"/>
    </source>
</evidence>
<dbReference type="Pfam" id="PF02386">
    <property type="entry name" value="TrkH"/>
    <property type="match status" value="1"/>
</dbReference>
<organism evidence="9 10">
    <name type="scientific">Paractinoplanes bogorensis</name>
    <dbReference type="NCBI Taxonomy" id="1610840"/>
    <lineage>
        <taxon>Bacteria</taxon>
        <taxon>Bacillati</taxon>
        <taxon>Actinomycetota</taxon>
        <taxon>Actinomycetes</taxon>
        <taxon>Micromonosporales</taxon>
        <taxon>Micromonosporaceae</taxon>
        <taxon>Paractinoplanes</taxon>
    </lineage>
</organism>
<evidence type="ECO:0000256" key="1">
    <source>
        <dbReference type="ARBA" id="ARBA00004651"/>
    </source>
</evidence>
<keyword evidence="2" id="KW-0813">Transport</keyword>
<feature type="transmembrane region" description="Helical" evidence="8">
    <location>
        <begin position="230"/>
        <end position="249"/>
    </location>
</feature>